<evidence type="ECO:0000256" key="1">
    <source>
        <dbReference type="SAM" id="Coils"/>
    </source>
</evidence>
<proteinExistence type="predicted"/>
<feature type="coiled-coil region" evidence="1">
    <location>
        <begin position="211"/>
        <end position="266"/>
    </location>
</feature>
<name>A0A2N1M1C8_9GLOM</name>
<protein>
    <submittedName>
        <fullName evidence="2">Uncharacterized protein</fullName>
    </submittedName>
</protein>
<reference evidence="2 3" key="1">
    <citation type="submission" date="2016-04" db="EMBL/GenBank/DDBJ databases">
        <title>Genome analyses suggest a sexual origin of heterokaryosis in a supposedly ancient asexual fungus.</title>
        <authorList>
            <person name="Ropars J."/>
            <person name="Sedzielewska K."/>
            <person name="Noel J."/>
            <person name="Charron P."/>
            <person name="Farinelli L."/>
            <person name="Marton T."/>
            <person name="Kruger M."/>
            <person name="Pelin A."/>
            <person name="Brachmann A."/>
            <person name="Corradi N."/>
        </authorList>
    </citation>
    <scope>NUCLEOTIDE SEQUENCE [LARGE SCALE GENOMIC DNA]</scope>
    <source>
        <strain evidence="2 3">C2</strain>
    </source>
</reference>
<dbReference type="Proteomes" id="UP000233469">
    <property type="component" value="Unassembled WGS sequence"/>
</dbReference>
<comment type="caution">
    <text evidence="2">The sequence shown here is derived from an EMBL/GenBank/DDBJ whole genome shotgun (WGS) entry which is preliminary data.</text>
</comment>
<keyword evidence="1" id="KW-0175">Coiled coil</keyword>
<dbReference type="VEuPathDB" id="FungiDB:FUN_015912"/>
<evidence type="ECO:0000313" key="2">
    <source>
        <dbReference type="EMBL" id="PKK55432.1"/>
    </source>
</evidence>
<gene>
    <name evidence="2" type="ORF">RhiirC2_802406</name>
</gene>
<dbReference type="EMBL" id="LLXL01007621">
    <property type="protein sequence ID" value="PKK55432.1"/>
    <property type="molecule type" value="Genomic_DNA"/>
</dbReference>
<sequence>MVEFKDNTIPKKFFEEDIWTIERGQYNFRILPTNWQSEESIRRTSTSYRIQGLGSNINARDLKEFVKHIKGKTCFVPTNPHTGKSMRYAIIYTDKENEITTVNRYKVDDNNLFVTPWGINICTICGSTEHGFMNCDKKPTREQLVNQRKNQYNRNKNNTQTNQLDNDKLHFEYMHLVNAYNPALHIPLRAPTRPNHRVIHEYTEYDPTKQRNLDNNQIKALENQIKDMSIACTQVTDQLKRTNRRVEDLENVVKQQQAELTKLSKINVDL</sequence>
<dbReference type="VEuPathDB" id="FungiDB:RhiirA1_461532"/>
<evidence type="ECO:0000313" key="3">
    <source>
        <dbReference type="Proteomes" id="UP000233469"/>
    </source>
</evidence>
<accession>A0A2N1M1C8</accession>
<dbReference type="AlphaFoldDB" id="A0A2N1M1C8"/>
<reference evidence="2 3" key="2">
    <citation type="submission" date="2017-10" db="EMBL/GenBank/DDBJ databases">
        <title>Extensive intraspecific genome diversity in a model arbuscular mycorrhizal fungus.</title>
        <authorList>
            <person name="Chen E.C.H."/>
            <person name="Morin E."/>
            <person name="Baudet D."/>
            <person name="Noel J."/>
            <person name="Ndikumana S."/>
            <person name="Charron P."/>
            <person name="St-Onge C."/>
            <person name="Giorgi J."/>
            <person name="Grigoriev I.V."/>
            <person name="Roux C."/>
            <person name="Martin F.M."/>
            <person name="Corradi N."/>
        </authorList>
    </citation>
    <scope>NUCLEOTIDE SEQUENCE [LARGE SCALE GENOMIC DNA]</scope>
    <source>
        <strain evidence="2 3">C2</strain>
    </source>
</reference>
<feature type="non-terminal residue" evidence="2">
    <location>
        <position position="270"/>
    </location>
</feature>
<organism evidence="2 3">
    <name type="scientific">Rhizophagus irregularis</name>
    <dbReference type="NCBI Taxonomy" id="588596"/>
    <lineage>
        <taxon>Eukaryota</taxon>
        <taxon>Fungi</taxon>
        <taxon>Fungi incertae sedis</taxon>
        <taxon>Mucoromycota</taxon>
        <taxon>Glomeromycotina</taxon>
        <taxon>Glomeromycetes</taxon>
        <taxon>Glomerales</taxon>
        <taxon>Glomeraceae</taxon>
        <taxon>Rhizophagus</taxon>
    </lineage>
</organism>